<dbReference type="EMBL" id="UOFO01000123">
    <property type="protein sequence ID" value="VAW87438.1"/>
    <property type="molecule type" value="Genomic_DNA"/>
</dbReference>
<dbReference type="PROSITE" id="PS51257">
    <property type="entry name" value="PROKAR_LIPOPROTEIN"/>
    <property type="match status" value="1"/>
</dbReference>
<dbReference type="AlphaFoldDB" id="A0A3B0Z2D1"/>
<gene>
    <name evidence="1" type="ORF">MNBD_GAMMA16-1811</name>
</gene>
<organism evidence="1">
    <name type="scientific">hydrothermal vent metagenome</name>
    <dbReference type="NCBI Taxonomy" id="652676"/>
    <lineage>
        <taxon>unclassified sequences</taxon>
        <taxon>metagenomes</taxon>
        <taxon>ecological metagenomes</taxon>
    </lineage>
</organism>
<protein>
    <recommendedName>
        <fullName evidence="2">DUF2846 domain-containing protein</fullName>
    </recommendedName>
</protein>
<evidence type="ECO:0008006" key="2">
    <source>
        <dbReference type="Google" id="ProtNLM"/>
    </source>
</evidence>
<reference evidence="1" key="1">
    <citation type="submission" date="2018-06" db="EMBL/GenBank/DDBJ databases">
        <authorList>
            <person name="Zhirakovskaya E."/>
        </authorList>
    </citation>
    <scope>NUCLEOTIDE SEQUENCE</scope>
</reference>
<sequence>MRAILLGVLCSVGLMLGGCSLNSKISDNHPLLTESSSGAAKVYFIRRQTERRMGISDNALIVDFNDKQVLSLEKGEYVALNLVPRDYKITLKNQTEVGPHWYVKWMSKKYKFNFKADKIYYIEIKSIDGEFRGVFFTAKNMPFYEAKQLAQLQNLRAAGTLAKQSPL</sequence>
<evidence type="ECO:0000313" key="1">
    <source>
        <dbReference type="EMBL" id="VAW87438.1"/>
    </source>
</evidence>
<accession>A0A3B0Z2D1</accession>
<proteinExistence type="predicted"/>
<name>A0A3B0Z2D1_9ZZZZ</name>